<evidence type="ECO:0000313" key="2">
    <source>
        <dbReference type="EMBL" id="JAD89731.1"/>
    </source>
</evidence>
<accession>A0A0A9DPJ8</accession>
<dbReference type="EMBL" id="GBRH01208164">
    <property type="protein sequence ID" value="JAD89731.1"/>
    <property type="molecule type" value="Transcribed_RNA"/>
</dbReference>
<feature type="chain" id="PRO_5002063982" evidence="1">
    <location>
        <begin position="30"/>
        <end position="57"/>
    </location>
</feature>
<evidence type="ECO:0000256" key="1">
    <source>
        <dbReference type="SAM" id="SignalP"/>
    </source>
</evidence>
<proteinExistence type="predicted"/>
<reference evidence="2" key="2">
    <citation type="journal article" date="2015" name="Data Brief">
        <title>Shoot transcriptome of the giant reed, Arundo donax.</title>
        <authorList>
            <person name="Barrero R.A."/>
            <person name="Guerrero F.D."/>
            <person name="Moolhuijzen P."/>
            <person name="Goolsby J.A."/>
            <person name="Tidwell J."/>
            <person name="Bellgard S.E."/>
            <person name="Bellgard M.I."/>
        </authorList>
    </citation>
    <scope>NUCLEOTIDE SEQUENCE</scope>
    <source>
        <tissue evidence="2">Shoot tissue taken approximately 20 cm above the soil surface</tissue>
    </source>
</reference>
<dbReference type="AlphaFoldDB" id="A0A0A9DPJ8"/>
<name>A0A0A9DPJ8_ARUDO</name>
<protein>
    <submittedName>
        <fullName evidence="2">Uncharacterized protein</fullName>
    </submittedName>
</protein>
<organism evidence="2">
    <name type="scientific">Arundo donax</name>
    <name type="common">Giant reed</name>
    <name type="synonym">Donax arundinaceus</name>
    <dbReference type="NCBI Taxonomy" id="35708"/>
    <lineage>
        <taxon>Eukaryota</taxon>
        <taxon>Viridiplantae</taxon>
        <taxon>Streptophyta</taxon>
        <taxon>Embryophyta</taxon>
        <taxon>Tracheophyta</taxon>
        <taxon>Spermatophyta</taxon>
        <taxon>Magnoliopsida</taxon>
        <taxon>Liliopsida</taxon>
        <taxon>Poales</taxon>
        <taxon>Poaceae</taxon>
        <taxon>PACMAD clade</taxon>
        <taxon>Arundinoideae</taxon>
        <taxon>Arundineae</taxon>
        <taxon>Arundo</taxon>
    </lineage>
</organism>
<reference evidence="2" key="1">
    <citation type="submission" date="2014-09" db="EMBL/GenBank/DDBJ databases">
        <authorList>
            <person name="Magalhaes I.L.F."/>
            <person name="Oliveira U."/>
            <person name="Santos F.R."/>
            <person name="Vidigal T.H.D.A."/>
            <person name="Brescovit A.D."/>
            <person name="Santos A.J."/>
        </authorList>
    </citation>
    <scope>NUCLEOTIDE SEQUENCE</scope>
    <source>
        <tissue evidence="2">Shoot tissue taken approximately 20 cm above the soil surface</tissue>
    </source>
</reference>
<sequence>MRKHALHLPVLRLRAGCLLISTDPSLVYSEPTTSGGGWRSSKGLSSSAVSMAGGLWC</sequence>
<keyword evidence="1" id="KW-0732">Signal</keyword>
<feature type="signal peptide" evidence="1">
    <location>
        <begin position="1"/>
        <end position="29"/>
    </location>
</feature>